<dbReference type="RefSeq" id="WP_189935198.1">
    <property type="nucleotide sequence ID" value="NZ_BNCD01000014.1"/>
</dbReference>
<comment type="caution">
    <text evidence="2">The sequence shown here is derived from an EMBL/GenBank/DDBJ whole genome shotgun (WGS) entry which is preliminary data.</text>
</comment>
<proteinExistence type="predicted"/>
<dbReference type="EMBL" id="BNCD01000014">
    <property type="protein sequence ID" value="GHH83858.1"/>
    <property type="molecule type" value="Genomic_DNA"/>
</dbReference>
<reference evidence="2" key="2">
    <citation type="submission" date="2020-09" db="EMBL/GenBank/DDBJ databases">
        <authorList>
            <person name="Sun Q."/>
            <person name="Ohkuma M."/>
        </authorList>
    </citation>
    <scope>NUCLEOTIDE SEQUENCE</scope>
    <source>
        <strain evidence="2">JCM 5069</strain>
    </source>
</reference>
<evidence type="ECO:0000313" key="3">
    <source>
        <dbReference type="Proteomes" id="UP000603708"/>
    </source>
</evidence>
<evidence type="ECO:0000313" key="2">
    <source>
        <dbReference type="EMBL" id="GHH83858.1"/>
    </source>
</evidence>
<reference evidence="2" key="1">
    <citation type="journal article" date="2014" name="Int. J. Syst. Evol. Microbiol.">
        <title>Complete genome sequence of Corynebacterium casei LMG S-19264T (=DSM 44701T), isolated from a smear-ripened cheese.</title>
        <authorList>
            <consortium name="US DOE Joint Genome Institute (JGI-PGF)"/>
            <person name="Walter F."/>
            <person name="Albersmeier A."/>
            <person name="Kalinowski J."/>
            <person name="Ruckert C."/>
        </authorList>
    </citation>
    <scope>NUCLEOTIDE SEQUENCE</scope>
    <source>
        <strain evidence="2">JCM 5069</strain>
    </source>
</reference>
<evidence type="ECO:0000256" key="1">
    <source>
        <dbReference type="SAM" id="Phobius"/>
    </source>
</evidence>
<keyword evidence="3" id="KW-1185">Reference proteome</keyword>
<dbReference type="AlphaFoldDB" id="A0A919GFR5"/>
<gene>
    <name evidence="2" type="ORF">GCM10018793_46960</name>
</gene>
<name>A0A919GFR5_9ACTN</name>
<dbReference type="Proteomes" id="UP000603708">
    <property type="component" value="Unassembled WGS sequence"/>
</dbReference>
<feature type="transmembrane region" description="Helical" evidence="1">
    <location>
        <begin position="119"/>
        <end position="138"/>
    </location>
</feature>
<sequence length="208" mass="22020">MGKRHVRAMLRKMSSGERVAIARSAGSIGSLARLASVAEQFGYAYAGAGLGGFKSEQLMLELVPDPGPEAQARAERNRALYPNAGDGVSLPPLVREEVELLKARISFDFASQYTAKQRLALGLPVATVLAAAPCIRFGPHSTATLVAVILWAVFMLLVPVGLASVRRARARYGAQLAAAGFTPVTDELGRLRYVSPGGPLPRRGNPVA</sequence>
<protein>
    <recommendedName>
        <fullName evidence="4">Integral membrane protein</fullName>
    </recommendedName>
</protein>
<feature type="transmembrane region" description="Helical" evidence="1">
    <location>
        <begin position="144"/>
        <end position="165"/>
    </location>
</feature>
<keyword evidence="1" id="KW-1133">Transmembrane helix</keyword>
<keyword evidence="1" id="KW-0472">Membrane</keyword>
<accession>A0A919GFR5</accession>
<organism evidence="2 3">
    <name type="scientific">Streptomyces sulfonofaciens</name>
    <dbReference type="NCBI Taxonomy" id="68272"/>
    <lineage>
        <taxon>Bacteria</taxon>
        <taxon>Bacillati</taxon>
        <taxon>Actinomycetota</taxon>
        <taxon>Actinomycetes</taxon>
        <taxon>Kitasatosporales</taxon>
        <taxon>Streptomycetaceae</taxon>
        <taxon>Streptomyces</taxon>
    </lineage>
</organism>
<evidence type="ECO:0008006" key="4">
    <source>
        <dbReference type="Google" id="ProtNLM"/>
    </source>
</evidence>
<keyword evidence="1" id="KW-0812">Transmembrane</keyword>